<dbReference type="GO" id="GO:0006310">
    <property type="term" value="P:DNA recombination"/>
    <property type="evidence" value="ECO:0007669"/>
    <property type="project" value="UniProtKB-KW"/>
</dbReference>
<evidence type="ECO:0000256" key="1">
    <source>
        <dbReference type="ARBA" id="ARBA00023125"/>
    </source>
</evidence>
<evidence type="ECO:0000256" key="3">
    <source>
        <dbReference type="PROSITE-ProRule" id="PRU01248"/>
    </source>
</evidence>
<dbReference type="Pfam" id="PF00589">
    <property type="entry name" value="Phage_integrase"/>
    <property type="match status" value="1"/>
</dbReference>
<dbReference type="EMBL" id="FLUV01000795">
    <property type="protein sequence ID" value="SBW21144.1"/>
    <property type="molecule type" value="Genomic_DNA"/>
</dbReference>
<dbReference type="GO" id="GO:0015074">
    <property type="term" value="P:DNA integration"/>
    <property type="evidence" value="ECO:0007669"/>
    <property type="project" value="InterPro"/>
</dbReference>
<dbReference type="InterPro" id="IPR044068">
    <property type="entry name" value="CB"/>
</dbReference>
<reference evidence="7" key="1">
    <citation type="submission" date="2016-02" db="EMBL/GenBank/DDBJ databases">
        <authorList>
            <person name="Wibberg D."/>
        </authorList>
    </citation>
    <scope>NUCLEOTIDE SEQUENCE [LARGE SCALE GENOMIC DNA]</scope>
</reference>
<gene>
    <name evidence="6" type="ORF">FDG2_1919</name>
</gene>
<dbReference type="PANTHER" id="PTHR30349">
    <property type="entry name" value="PHAGE INTEGRASE-RELATED"/>
    <property type="match status" value="1"/>
</dbReference>
<dbReference type="Gene3D" id="1.10.443.10">
    <property type="entry name" value="Intergrase catalytic core"/>
    <property type="match status" value="1"/>
</dbReference>
<dbReference type="Gene3D" id="1.10.150.130">
    <property type="match status" value="1"/>
</dbReference>
<keyword evidence="2" id="KW-0233">DNA recombination</keyword>
<evidence type="ECO:0000259" key="4">
    <source>
        <dbReference type="PROSITE" id="PS51898"/>
    </source>
</evidence>
<dbReference type="InterPro" id="IPR013762">
    <property type="entry name" value="Integrase-like_cat_sf"/>
</dbReference>
<dbReference type="PROSITE" id="PS51900">
    <property type="entry name" value="CB"/>
    <property type="match status" value="1"/>
</dbReference>
<dbReference type="SUPFAM" id="SSF56349">
    <property type="entry name" value="DNA breaking-rejoining enzymes"/>
    <property type="match status" value="1"/>
</dbReference>
<dbReference type="InterPro" id="IPR011010">
    <property type="entry name" value="DNA_brk_join_enz"/>
</dbReference>
<sequence length="416" mass="45733">MEYDAWIGYRPRMVKGRSGDNASTEGHVERLPSGSLRVVVFAGRDDVTGKPIYLKETVKRPEDVDAARARLLAQAGAGRRPERNATVKHLVTEYLATADIEPTTRHMYAGYARRNIDPTIGDKTVREIRTRTLELLYVRLRTCRKLCGGKKRAGHVCEPLAASTVRQIHAILSGAFAAAVRWEWIDESPAERAKLPRAHPVEPEPPSPADVAVIVTKAWEMDPPLALFLWLAVTAGARRGELCELRWNSLDLTAGTMRVTQNYAVRGGQKLHKATKTHQKRTLALDEVTCELLREERDRITAALAKVDVALAEDAFVFSHDPSHSKPWNPDSATHRVAEVAKAAGVKATIKSMRHYNATQLLAAGVDLRTTAGRLGHGSGGATTLRVYAHRTAEADRRAAAALTAGLPRRPEPMVT</sequence>
<dbReference type="GO" id="GO:0003677">
    <property type="term" value="F:DNA binding"/>
    <property type="evidence" value="ECO:0007669"/>
    <property type="project" value="UniProtKB-UniRule"/>
</dbReference>
<dbReference type="InterPro" id="IPR002104">
    <property type="entry name" value="Integrase_catalytic"/>
</dbReference>
<dbReference type="Proteomes" id="UP000199013">
    <property type="component" value="Unassembled WGS sequence"/>
</dbReference>
<dbReference type="PROSITE" id="PS51898">
    <property type="entry name" value="TYR_RECOMBINASE"/>
    <property type="match status" value="1"/>
</dbReference>
<evidence type="ECO:0000313" key="6">
    <source>
        <dbReference type="EMBL" id="SBW21144.1"/>
    </source>
</evidence>
<accession>A0A1C3NWL6</accession>
<dbReference type="InterPro" id="IPR050090">
    <property type="entry name" value="Tyrosine_recombinase_XerCD"/>
</dbReference>
<dbReference type="InterPro" id="IPR010998">
    <property type="entry name" value="Integrase_recombinase_N"/>
</dbReference>
<evidence type="ECO:0000256" key="2">
    <source>
        <dbReference type="ARBA" id="ARBA00023172"/>
    </source>
</evidence>
<keyword evidence="7" id="KW-1185">Reference proteome</keyword>
<protein>
    <submittedName>
        <fullName evidence="6">Integrase family protein</fullName>
    </submittedName>
</protein>
<organism evidence="6 7">
    <name type="scientific">Candidatus Protofrankia californiensis</name>
    <dbReference type="NCBI Taxonomy" id="1839754"/>
    <lineage>
        <taxon>Bacteria</taxon>
        <taxon>Bacillati</taxon>
        <taxon>Actinomycetota</taxon>
        <taxon>Actinomycetes</taxon>
        <taxon>Frankiales</taxon>
        <taxon>Frankiaceae</taxon>
        <taxon>Protofrankia</taxon>
    </lineage>
</organism>
<evidence type="ECO:0000259" key="5">
    <source>
        <dbReference type="PROSITE" id="PS51900"/>
    </source>
</evidence>
<name>A0A1C3NWL6_9ACTN</name>
<evidence type="ECO:0000313" key="7">
    <source>
        <dbReference type="Proteomes" id="UP000199013"/>
    </source>
</evidence>
<feature type="domain" description="Tyr recombinase" evidence="4">
    <location>
        <begin position="201"/>
        <end position="401"/>
    </location>
</feature>
<feature type="domain" description="Core-binding (CB)" evidence="5">
    <location>
        <begin position="85"/>
        <end position="180"/>
    </location>
</feature>
<dbReference type="CDD" id="cd01189">
    <property type="entry name" value="INT_ICEBs1_C_like"/>
    <property type="match status" value="1"/>
</dbReference>
<dbReference type="AlphaFoldDB" id="A0A1C3NWL6"/>
<dbReference type="PANTHER" id="PTHR30349:SF91">
    <property type="entry name" value="INTA PROTEIN"/>
    <property type="match status" value="1"/>
</dbReference>
<keyword evidence="1 3" id="KW-0238">DNA-binding</keyword>
<proteinExistence type="predicted"/>